<dbReference type="OrthoDB" id="2537459at2759"/>
<feature type="signal peptide" evidence="3">
    <location>
        <begin position="1"/>
        <end position="23"/>
    </location>
</feature>
<keyword evidence="2" id="KW-0472">Membrane</keyword>
<keyword evidence="6" id="KW-1185">Reference proteome</keyword>
<dbReference type="Proteomes" id="UP000284375">
    <property type="component" value="Unassembled WGS sequence"/>
</dbReference>
<dbReference type="PROSITE" id="PS51212">
    <property type="entry name" value="WSC"/>
    <property type="match status" value="1"/>
</dbReference>
<evidence type="ECO:0000313" key="5">
    <source>
        <dbReference type="EMBL" id="ROW05476.1"/>
    </source>
</evidence>
<name>A0A423WPU0_CYTCH</name>
<dbReference type="InterPro" id="IPR002889">
    <property type="entry name" value="WSC_carb-bd"/>
</dbReference>
<feature type="region of interest" description="Disordered" evidence="1">
    <location>
        <begin position="117"/>
        <end position="149"/>
    </location>
</feature>
<keyword evidence="2" id="KW-0812">Transmembrane</keyword>
<feature type="domain" description="WSC" evidence="4">
    <location>
        <begin position="26"/>
        <end position="114"/>
    </location>
</feature>
<reference evidence="5 6" key="1">
    <citation type="submission" date="2015-09" db="EMBL/GenBank/DDBJ databases">
        <title>Host preference determinants of Valsa canker pathogens revealed by comparative genomics.</title>
        <authorList>
            <person name="Yin Z."/>
            <person name="Huang L."/>
        </authorList>
    </citation>
    <scope>NUCLEOTIDE SEQUENCE [LARGE SCALE GENOMIC DNA]</scope>
    <source>
        <strain evidence="5 6">YSFL</strain>
    </source>
</reference>
<feature type="chain" id="PRO_5019532562" description="WSC domain-containing protein" evidence="3">
    <location>
        <begin position="24"/>
        <end position="314"/>
    </location>
</feature>
<keyword evidence="3" id="KW-0732">Signal</keyword>
<evidence type="ECO:0000256" key="2">
    <source>
        <dbReference type="SAM" id="Phobius"/>
    </source>
</evidence>
<dbReference type="STRING" id="252740.A0A423WPU0"/>
<evidence type="ECO:0000256" key="1">
    <source>
        <dbReference type="SAM" id="MobiDB-lite"/>
    </source>
</evidence>
<evidence type="ECO:0000259" key="4">
    <source>
        <dbReference type="PROSITE" id="PS51212"/>
    </source>
</evidence>
<protein>
    <recommendedName>
        <fullName evidence="4">WSC domain-containing protein</fullName>
    </recommendedName>
</protein>
<evidence type="ECO:0000256" key="3">
    <source>
        <dbReference type="SAM" id="SignalP"/>
    </source>
</evidence>
<organism evidence="5 6">
    <name type="scientific">Cytospora chrysosperma</name>
    <name type="common">Cytospora canker fungus</name>
    <name type="synonym">Sphaeria chrysosperma</name>
    <dbReference type="NCBI Taxonomy" id="252740"/>
    <lineage>
        <taxon>Eukaryota</taxon>
        <taxon>Fungi</taxon>
        <taxon>Dikarya</taxon>
        <taxon>Ascomycota</taxon>
        <taxon>Pezizomycotina</taxon>
        <taxon>Sordariomycetes</taxon>
        <taxon>Sordariomycetidae</taxon>
        <taxon>Diaporthales</taxon>
        <taxon>Cytosporaceae</taxon>
        <taxon>Cytospora</taxon>
    </lineage>
</organism>
<dbReference type="SMART" id="SM00321">
    <property type="entry name" value="WSC"/>
    <property type="match status" value="1"/>
</dbReference>
<comment type="caution">
    <text evidence="5">The sequence shown here is derived from an EMBL/GenBank/DDBJ whole genome shotgun (WGS) entry which is preliminary data.</text>
</comment>
<proteinExistence type="predicted"/>
<keyword evidence="2" id="KW-1133">Transmembrane helix</keyword>
<gene>
    <name evidence="5" type="ORF">VSDG_00226</name>
</gene>
<evidence type="ECO:0000313" key="6">
    <source>
        <dbReference type="Proteomes" id="UP000284375"/>
    </source>
</evidence>
<sequence>MDRHARFGVTAALTTVFLGFAAAEPSVPVAYCASINTGETSANTSIYQSEGLCYDHCDGQGYALGVLQDSNCWCSDYVPDSGDQVDTSECDAACPGYPTDYCGGDGLYGYISLSSSPKGTQGGTTTTASSTSTSKSEAVKTTSKDTGGTPTTITSVQTVTSEGSIIIQTITTISTPSAKQGSGNLSKGAVAGLTIGILAAVAAFIAGAFLFRRHRRRTQPGASMGAGGIDRQGSSAGIMSKAGTISSAGYGLAMEEDGSYGGRRMSMKPMDPRLDPKVGLYRIASHDSLNTIRDDQDYSRRIMRVTNPDPDPAD</sequence>
<dbReference type="AlphaFoldDB" id="A0A423WPU0"/>
<accession>A0A423WPU0</accession>
<dbReference type="Pfam" id="PF01822">
    <property type="entry name" value="WSC"/>
    <property type="match status" value="1"/>
</dbReference>
<feature type="transmembrane region" description="Helical" evidence="2">
    <location>
        <begin position="189"/>
        <end position="211"/>
    </location>
</feature>
<dbReference type="EMBL" id="LJZO01000001">
    <property type="protein sequence ID" value="ROW05476.1"/>
    <property type="molecule type" value="Genomic_DNA"/>
</dbReference>